<protein>
    <submittedName>
        <fullName evidence="2">Uncharacterized protein</fullName>
    </submittedName>
</protein>
<evidence type="ECO:0000313" key="2">
    <source>
        <dbReference type="EMBL" id="MFG6487934.1"/>
    </source>
</evidence>
<accession>A0ABW7HDF8</accession>
<feature type="compositionally biased region" description="Polar residues" evidence="1">
    <location>
        <begin position="45"/>
        <end position="56"/>
    </location>
</feature>
<sequence length="97" mass="10005">MREAATPALSVSSRHTCCSAVRTDMAGSGTHSGSAGACNGRSAWTGPSISTASRSHWTGARPDAGSPRRDRSSTSSKLRVLLAQFTRADSIARLAAT</sequence>
<dbReference type="EMBL" id="JBIGIC010000006">
    <property type="protein sequence ID" value="MFG6487934.1"/>
    <property type="molecule type" value="Genomic_DNA"/>
</dbReference>
<comment type="caution">
    <text evidence="2">The sequence shown here is derived from an EMBL/GenBank/DDBJ whole genome shotgun (WGS) entry which is preliminary data.</text>
</comment>
<evidence type="ECO:0000313" key="3">
    <source>
        <dbReference type="Proteomes" id="UP001606134"/>
    </source>
</evidence>
<dbReference type="Proteomes" id="UP001606134">
    <property type="component" value="Unassembled WGS sequence"/>
</dbReference>
<name>A0ABW7HDF8_9BURK</name>
<feature type="compositionally biased region" description="Low complexity" evidence="1">
    <location>
        <begin position="26"/>
        <end position="37"/>
    </location>
</feature>
<keyword evidence="3" id="KW-1185">Reference proteome</keyword>
<proteinExistence type="predicted"/>
<feature type="region of interest" description="Disordered" evidence="1">
    <location>
        <begin position="23"/>
        <end position="76"/>
    </location>
</feature>
<organism evidence="2 3">
    <name type="scientific">Pelomonas candidula</name>
    <dbReference type="NCBI Taxonomy" id="3299025"/>
    <lineage>
        <taxon>Bacteria</taxon>
        <taxon>Pseudomonadati</taxon>
        <taxon>Pseudomonadota</taxon>
        <taxon>Betaproteobacteria</taxon>
        <taxon>Burkholderiales</taxon>
        <taxon>Sphaerotilaceae</taxon>
        <taxon>Roseateles</taxon>
    </lineage>
</organism>
<gene>
    <name evidence="2" type="ORF">ACG04R_14715</name>
</gene>
<evidence type="ECO:0000256" key="1">
    <source>
        <dbReference type="SAM" id="MobiDB-lite"/>
    </source>
</evidence>
<reference evidence="2 3" key="1">
    <citation type="submission" date="2024-08" db="EMBL/GenBank/DDBJ databases">
        <authorList>
            <person name="Lu H."/>
        </authorList>
    </citation>
    <scope>NUCLEOTIDE SEQUENCE [LARGE SCALE GENOMIC DNA]</scope>
    <source>
        <strain evidence="2 3">BYS78W</strain>
    </source>
</reference>
<dbReference type="RefSeq" id="WP_394411781.1">
    <property type="nucleotide sequence ID" value="NZ_JBIGIC010000006.1"/>
</dbReference>